<evidence type="ECO:0000256" key="2">
    <source>
        <dbReference type="ARBA" id="ARBA00022448"/>
    </source>
</evidence>
<proteinExistence type="inferred from homology"/>
<reference evidence="10 11" key="1">
    <citation type="submission" date="2018-01" db="EMBL/GenBank/DDBJ databases">
        <title>Draft genome Sequence of streptomyces globosus LZH-48.</title>
        <authorList>
            <person name="Ran K."/>
            <person name="Li Z."/>
            <person name="Wei S."/>
            <person name="Dong R."/>
        </authorList>
    </citation>
    <scope>NUCLEOTIDE SEQUENCE [LARGE SCALE GENOMIC DNA]</scope>
    <source>
        <strain evidence="10 11">LZH-48</strain>
    </source>
</reference>
<dbReference type="EMBL" id="CP030862">
    <property type="protein sequence ID" value="AXE22807.1"/>
    <property type="molecule type" value="Genomic_DNA"/>
</dbReference>
<dbReference type="InterPro" id="IPR025966">
    <property type="entry name" value="OppC_N"/>
</dbReference>
<keyword evidence="2 7" id="KW-0813">Transport</keyword>
<feature type="compositionally biased region" description="Low complexity" evidence="8">
    <location>
        <begin position="16"/>
        <end position="28"/>
    </location>
</feature>
<dbReference type="Proteomes" id="UP000252004">
    <property type="component" value="Chromosome"/>
</dbReference>
<gene>
    <name evidence="10" type="ORF">C0216_04510</name>
</gene>
<evidence type="ECO:0000256" key="4">
    <source>
        <dbReference type="ARBA" id="ARBA00022692"/>
    </source>
</evidence>
<keyword evidence="4 7" id="KW-0812">Transmembrane</keyword>
<protein>
    <submittedName>
        <fullName evidence="10">ABC transporter permease</fullName>
    </submittedName>
</protein>
<feature type="domain" description="ABC transmembrane type-1" evidence="9">
    <location>
        <begin position="121"/>
        <end position="310"/>
    </location>
</feature>
<evidence type="ECO:0000313" key="11">
    <source>
        <dbReference type="Proteomes" id="UP000252004"/>
    </source>
</evidence>
<dbReference type="PANTHER" id="PTHR43386:SF6">
    <property type="entry name" value="ABC TRANSPORTER PERMEASE PROTEIN"/>
    <property type="match status" value="1"/>
</dbReference>
<evidence type="ECO:0000256" key="6">
    <source>
        <dbReference type="ARBA" id="ARBA00023136"/>
    </source>
</evidence>
<evidence type="ECO:0000259" key="9">
    <source>
        <dbReference type="PROSITE" id="PS50928"/>
    </source>
</evidence>
<dbReference type="Pfam" id="PF00528">
    <property type="entry name" value="BPD_transp_1"/>
    <property type="match status" value="1"/>
</dbReference>
<feature type="transmembrane region" description="Helical" evidence="7">
    <location>
        <begin position="292"/>
        <end position="313"/>
    </location>
</feature>
<dbReference type="PANTHER" id="PTHR43386">
    <property type="entry name" value="OLIGOPEPTIDE TRANSPORT SYSTEM PERMEASE PROTEIN APPC"/>
    <property type="match status" value="1"/>
</dbReference>
<evidence type="ECO:0000256" key="7">
    <source>
        <dbReference type="RuleBase" id="RU363032"/>
    </source>
</evidence>
<evidence type="ECO:0000313" key="10">
    <source>
        <dbReference type="EMBL" id="AXE22807.1"/>
    </source>
</evidence>
<dbReference type="CDD" id="cd06261">
    <property type="entry name" value="TM_PBP2"/>
    <property type="match status" value="1"/>
</dbReference>
<dbReference type="OrthoDB" id="9812701at2"/>
<dbReference type="Gene3D" id="1.10.3720.10">
    <property type="entry name" value="MetI-like"/>
    <property type="match status" value="1"/>
</dbReference>
<feature type="transmembrane region" description="Helical" evidence="7">
    <location>
        <begin position="160"/>
        <end position="178"/>
    </location>
</feature>
<dbReference type="InterPro" id="IPR050366">
    <property type="entry name" value="BP-dependent_transpt_permease"/>
</dbReference>
<feature type="transmembrane region" description="Helical" evidence="7">
    <location>
        <begin position="125"/>
        <end position="148"/>
    </location>
</feature>
<dbReference type="AlphaFoldDB" id="A0A344TVY6"/>
<dbReference type="SUPFAM" id="SSF161098">
    <property type="entry name" value="MetI-like"/>
    <property type="match status" value="1"/>
</dbReference>
<dbReference type="RefSeq" id="WP_114054002.1">
    <property type="nucleotide sequence ID" value="NZ_CP030862.1"/>
</dbReference>
<keyword evidence="5 7" id="KW-1133">Transmembrane helix</keyword>
<feature type="region of interest" description="Disordered" evidence="8">
    <location>
        <begin position="1"/>
        <end position="37"/>
    </location>
</feature>
<comment type="similarity">
    <text evidence="7">Belongs to the binding-protein-dependent transport system permease family.</text>
</comment>
<organism evidence="10 11">
    <name type="scientific">Streptomyces globosus</name>
    <dbReference type="NCBI Taxonomy" id="68209"/>
    <lineage>
        <taxon>Bacteria</taxon>
        <taxon>Bacillati</taxon>
        <taxon>Actinomycetota</taxon>
        <taxon>Actinomycetes</taxon>
        <taxon>Kitasatosporales</taxon>
        <taxon>Streptomycetaceae</taxon>
        <taxon>Streptomyces</taxon>
    </lineage>
</organism>
<evidence type="ECO:0000256" key="5">
    <source>
        <dbReference type="ARBA" id="ARBA00022989"/>
    </source>
</evidence>
<evidence type="ECO:0000256" key="8">
    <source>
        <dbReference type="SAM" id="MobiDB-lite"/>
    </source>
</evidence>
<sequence>MRDTTSVEDSMTDTQTAGAPSAGTAASGPAGGKKDEKPERIASLWSDAWRDLRSNPIFLIGAFLVFCMLVLSAVPGWFTSGTPFAANACTLQNSLKPPTGENWFGFDVQGCDIYTRTIWAARNSVIVGVVTTTLVLTVGGALGLLAGWLGGLVDSILSRITEIFFAIPLLLGGMLIMSGREGNAWTVSAVLATLGWPQIFRIMRSSVLQHKNNDYVVAARALGASTMRITLRHILPNAVAPVIVIGAISLGVYIGAEAALSYLGIGVQPPEISWGLMISDAKDRFLQAPHVLLFPAAALSITVLAFIMVGDAVRDALDPKLR</sequence>
<keyword evidence="3" id="KW-1003">Cell membrane</keyword>
<dbReference type="InterPro" id="IPR035906">
    <property type="entry name" value="MetI-like_sf"/>
</dbReference>
<keyword evidence="11" id="KW-1185">Reference proteome</keyword>
<comment type="subcellular location">
    <subcellularLocation>
        <location evidence="1 7">Cell membrane</location>
        <topology evidence="1 7">Multi-pass membrane protein</topology>
    </subcellularLocation>
</comment>
<dbReference type="KEGG" id="sgz:C0216_04510"/>
<feature type="transmembrane region" description="Helical" evidence="7">
    <location>
        <begin position="57"/>
        <end position="78"/>
    </location>
</feature>
<evidence type="ECO:0000256" key="1">
    <source>
        <dbReference type="ARBA" id="ARBA00004651"/>
    </source>
</evidence>
<dbReference type="InterPro" id="IPR000515">
    <property type="entry name" value="MetI-like"/>
</dbReference>
<dbReference type="PROSITE" id="PS50928">
    <property type="entry name" value="ABC_TM1"/>
    <property type="match status" value="1"/>
</dbReference>
<dbReference type="GO" id="GO:0005886">
    <property type="term" value="C:plasma membrane"/>
    <property type="evidence" value="ECO:0007669"/>
    <property type="project" value="UniProtKB-SubCell"/>
</dbReference>
<name>A0A344TVY6_9ACTN</name>
<feature type="transmembrane region" description="Helical" evidence="7">
    <location>
        <begin position="234"/>
        <end position="256"/>
    </location>
</feature>
<keyword evidence="6 7" id="KW-0472">Membrane</keyword>
<dbReference type="GO" id="GO:0055085">
    <property type="term" value="P:transmembrane transport"/>
    <property type="evidence" value="ECO:0007669"/>
    <property type="project" value="InterPro"/>
</dbReference>
<accession>A0A344TVY6</accession>
<dbReference type="Pfam" id="PF12911">
    <property type="entry name" value="OppC_N"/>
    <property type="match status" value="1"/>
</dbReference>
<evidence type="ECO:0000256" key="3">
    <source>
        <dbReference type="ARBA" id="ARBA00022475"/>
    </source>
</evidence>